<dbReference type="OrthoDB" id="9797391at2"/>
<protein>
    <submittedName>
        <fullName evidence="7">Chitooligosaccharide deacetylase NodB</fullName>
    </submittedName>
</protein>
<dbReference type="GO" id="GO:0005737">
    <property type="term" value="C:cytoplasm"/>
    <property type="evidence" value="ECO:0007669"/>
    <property type="project" value="UniProtKB-SubCell"/>
</dbReference>
<evidence type="ECO:0000256" key="5">
    <source>
        <dbReference type="ARBA" id="ARBA00022801"/>
    </source>
</evidence>
<dbReference type="Gene3D" id="3.20.20.370">
    <property type="entry name" value="Glycoside hydrolase/deacetylase"/>
    <property type="match status" value="1"/>
</dbReference>
<evidence type="ECO:0000313" key="8">
    <source>
        <dbReference type="Proteomes" id="UP000179769"/>
    </source>
</evidence>
<dbReference type="EMBL" id="MAXA01000026">
    <property type="protein sequence ID" value="OHV43879.1"/>
    <property type="molecule type" value="Genomic_DNA"/>
</dbReference>
<dbReference type="Pfam" id="PF01522">
    <property type="entry name" value="Polysacc_deac_1"/>
    <property type="match status" value="1"/>
</dbReference>
<keyword evidence="2" id="KW-0536">Nodulation</keyword>
<dbReference type="PANTHER" id="PTHR10587">
    <property type="entry name" value="GLYCOSYL TRANSFERASE-RELATED"/>
    <property type="match status" value="1"/>
</dbReference>
<organism evidence="7 8">
    <name type="scientific">Parafrankia soli</name>
    <dbReference type="NCBI Taxonomy" id="2599596"/>
    <lineage>
        <taxon>Bacteria</taxon>
        <taxon>Bacillati</taxon>
        <taxon>Actinomycetota</taxon>
        <taxon>Actinomycetes</taxon>
        <taxon>Frankiales</taxon>
        <taxon>Frankiaceae</taxon>
        <taxon>Parafrankia</taxon>
    </lineage>
</organism>
<dbReference type="GO" id="GO:0016810">
    <property type="term" value="F:hydrolase activity, acting on carbon-nitrogen (but not peptide) bonds"/>
    <property type="evidence" value="ECO:0007669"/>
    <property type="project" value="InterPro"/>
</dbReference>
<evidence type="ECO:0000259" key="6">
    <source>
        <dbReference type="PROSITE" id="PS51677"/>
    </source>
</evidence>
<keyword evidence="3" id="KW-0963">Cytoplasm</keyword>
<keyword evidence="8" id="KW-1185">Reference proteome</keyword>
<dbReference type="RefSeq" id="WP_071059924.1">
    <property type="nucleotide sequence ID" value="NZ_MAXA01000026.1"/>
</dbReference>
<dbReference type="NCBIfam" id="TIGR04243">
    <property type="entry name" value="nodulat_NodB"/>
    <property type="match status" value="1"/>
</dbReference>
<comment type="subcellular location">
    <subcellularLocation>
        <location evidence="1">Cytoplasm</location>
    </subcellularLocation>
</comment>
<keyword evidence="4" id="KW-0479">Metal-binding</keyword>
<dbReference type="CDD" id="cd10917">
    <property type="entry name" value="CE4_NodB_like_6s_7s"/>
    <property type="match status" value="1"/>
</dbReference>
<comment type="caution">
    <text evidence="7">The sequence shown here is derived from an EMBL/GenBank/DDBJ whole genome shotgun (WGS) entry which is preliminary data.</text>
</comment>
<name>A0A1S1RDR3_9ACTN</name>
<evidence type="ECO:0000256" key="1">
    <source>
        <dbReference type="ARBA" id="ARBA00004496"/>
    </source>
</evidence>
<sequence>MTGRCPDSTLVGGQSGTRRIALTFDDGPDPYYTPRILDLLAEQEVAATFCVLGTYAAAYPDIISRIVAEGHLLACHSMTHADLSRSGEQQTRWEIMAASRTLRAVAPTARVQYLRTPYGRWNDGARRVAAELGLQPLGWTIDPRDWSAPGVTEIMDALRRQLHPGGIVLLHDGCLPEKKRGCSACHQDQTLAAVPLLIRELRHQSLAPGPPLLEALPRRPAAGTPMGYGW</sequence>
<dbReference type="Proteomes" id="UP000179769">
    <property type="component" value="Unassembled WGS sequence"/>
</dbReference>
<dbReference type="InterPro" id="IPR026402">
    <property type="entry name" value="Nodulat_NodB"/>
</dbReference>
<evidence type="ECO:0000256" key="4">
    <source>
        <dbReference type="ARBA" id="ARBA00022723"/>
    </source>
</evidence>
<accession>A0A1S1RDR3</accession>
<evidence type="ECO:0000313" key="7">
    <source>
        <dbReference type="EMBL" id="OHV43879.1"/>
    </source>
</evidence>
<dbReference type="SUPFAM" id="SSF88713">
    <property type="entry name" value="Glycoside hydrolase/deacetylase"/>
    <property type="match status" value="1"/>
</dbReference>
<evidence type="ECO:0000256" key="2">
    <source>
        <dbReference type="ARBA" id="ARBA00022458"/>
    </source>
</evidence>
<feature type="domain" description="NodB homology" evidence="6">
    <location>
        <begin position="18"/>
        <end position="209"/>
    </location>
</feature>
<dbReference type="GO" id="GO:0016020">
    <property type="term" value="C:membrane"/>
    <property type="evidence" value="ECO:0007669"/>
    <property type="project" value="TreeGrafter"/>
</dbReference>
<gene>
    <name evidence="7" type="ORF">BBK14_31090</name>
</gene>
<dbReference type="PROSITE" id="PS51677">
    <property type="entry name" value="NODB"/>
    <property type="match status" value="1"/>
</dbReference>
<proteinExistence type="predicted"/>
<reference evidence="8" key="1">
    <citation type="submission" date="2016-07" db="EMBL/GenBank/DDBJ databases">
        <title>Frankia sp. NRRL B-16219 Genome sequencing.</title>
        <authorList>
            <person name="Ghodhbane-Gtari F."/>
            <person name="Swanson E."/>
            <person name="Gueddou A."/>
            <person name="Louati M."/>
            <person name="Nouioui I."/>
            <person name="Hezbri K."/>
            <person name="Abebe-Akele F."/>
            <person name="Simpson S."/>
            <person name="Morris K."/>
            <person name="Thomas K."/>
            <person name="Gtari M."/>
            <person name="Tisa L.S."/>
        </authorList>
    </citation>
    <scope>NUCLEOTIDE SEQUENCE [LARGE SCALE GENOMIC DNA]</scope>
    <source>
        <strain evidence="8">NRRL B-16219</strain>
    </source>
</reference>
<keyword evidence="5" id="KW-0378">Hydrolase</keyword>
<dbReference type="PANTHER" id="PTHR10587:SF133">
    <property type="entry name" value="CHITIN DEACETYLASE 1-RELATED"/>
    <property type="match status" value="1"/>
</dbReference>
<dbReference type="InterPro" id="IPR050248">
    <property type="entry name" value="Polysacc_deacetylase_ArnD"/>
</dbReference>
<dbReference type="InterPro" id="IPR002509">
    <property type="entry name" value="NODB_dom"/>
</dbReference>
<dbReference type="AlphaFoldDB" id="A0A1S1RDR3"/>
<dbReference type="GO" id="GO:0005975">
    <property type="term" value="P:carbohydrate metabolic process"/>
    <property type="evidence" value="ECO:0007669"/>
    <property type="project" value="InterPro"/>
</dbReference>
<evidence type="ECO:0000256" key="3">
    <source>
        <dbReference type="ARBA" id="ARBA00022490"/>
    </source>
</evidence>
<dbReference type="InterPro" id="IPR011330">
    <property type="entry name" value="Glyco_hydro/deAcase_b/a-brl"/>
</dbReference>
<dbReference type="GO" id="GO:0046872">
    <property type="term" value="F:metal ion binding"/>
    <property type="evidence" value="ECO:0007669"/>
    <property type="project" value="UniProtKB-KW"/>
</dbReference>